<evidence type="ECO:0000256" key="3">
    <source>
        <dbReference type="ARBA" id="ARBA00022692"/>
    </source>
</evidence>
<dbReference type="GO" id="GO:0016787">
    <property type="term" value="F:hydrolase activity"/>
    <property type="evidence" value="ECO:0007669"/>
    <property type="project" value="UniProtKB-KW"/>
</dbReference>
<proteinExistence type="predicted"/>
<feature type="transmembrane region" description="Helical" evidence="6">
    <location>
        <begin position="283"/>
        <end position="303"/>
    </location>
</feature>
<protein>
    <submittedName>
        <fullName evidence="7">Monosaccharide-transporting ATPase</fullName>
        <ecNumber evidence="7">3.6.3.17</ecNumber>
    </submittedName>
</protein>
<keyword evidence="5 6" id="KW-0472">Membrane</keyword>
<evidence type="ECO:0000256" key="5">
    <source>
        <dbReference type="ARBA" id="ARBA00023136"/>
    </source>
</evidence>
<dbReference type="GO" id="GO:0005886">
    <property type="term" value="C:plasma membrane"/>
    <property type="evidence" value="ECO:0007669"/>
    <property type="project" value="UniProtKB-SubCell"/>
</dbReference>
<evidence type="ECO:0000256" key="2">
    <source>
        <dbReference type="ARBA" id="ARBA00022475"/>
    </source>
</evidence>
<evidence type="ECO:0000313" key="7">
    <source>
        <dbReference type="EMBL" id="EEF62801.1"/>
    </source>
</evidence>
<keyword evidence="2" id="KW-1003">Cell membrane</keyword>
<feature type="transmembrane region" description="Helical" evidence="6">
    <location>
        <begin position="175"/>
        <end position="196"/>
    </location>
</feature>
<evidence type="ECO:0000256" key="4">
    <source>
        <dbReference type="ARBA" id="ARBA00022989"/>
    </source>
</evidence>
<evidence type="ECO:0000256" key="6">
    <source>
        <dbReference type="SAM" id="Phobius"/>
    </source>
</evidence>
<sequence length="344" mass="35747">MLLPSTMNDPLAKLKSLFQGGSLLWPVVGLTLLFGFNAVFSPSFFHLEVRDGHLYGTLVDILNQGSKVMLLAIGMTLIIATGGVDLSVGSLMAIAGAVAALMVTKISFAAAVALSLGLATVAGVCNGILIGYGGIQPIIATLILMVAGRGLAMLLTGGQIITFEHPAFVFIGNGHFLGLPFTVTIVLFVLCFTLLATRKTAIGLFLESVGDNEKAARFCGINASLVKVMVYAYSGLCAGVAGLIATSNIKAADSSRVGEFMELDAIFAVVVGGTPLTGGRFSLVGSVIGALLIQTLTVTMYNLGVEPSVAPVPKAIVIVAVCLMQSGRFRTHMLSFFGKRRVAT</sequence>
<dbReference type="EMBL" id="ABOX02000003">
    <property type="protein sequence ID" value="EEF62801.1"/>
    <property type="molecule type" value="Genomic_DNA"/>
</dbReference>
<feature type="transmembrane region" description="Helical" evidence="6">
    <location>
        <begin position="23"/>
        <end position="47"/>
    </location>
</feature>
<reference evidence="7 8" key="1">
    <citation type="journal article" date="2011" name="J. Bacteriol.">
        <title>Genome sequence of 'Pedosphaera parvula' Ellin514, an aerobic Verrucomicrobial isolate from pasture soil.</title>
        <authorList>
            <person name="Kant R."/>
            <person name="van Passel M.W."/>
            <person name="Sangwan P."/>
            <person name="Palva A."/>
            <person name="Lucas S."/>
            <person name="Copeland A."/>
            <person name="Lapidus A."/>
            <person name="Glavina Del Rio T."/>
            <person name="Dalin E."/>
            <person name="Tice H."/>
            <person name="Bruce D."/>
            <person name="Goodwin L."/>
            <person name="Pitluck S."/>
            <person name="Chertkov O."/>
            <person name="Larimer F.W."/>
            <person name="Land M.L."/>
            <person name="Hauser L."/>
            <person name="Brettin T.S."/>
            <person name="Detter J.C."/>
            <person name="Han S."/>
            <person name="de Vos W.M."/>
            <person name="Janssen P.H."/>
            <person name="Smidt H."/>
        </authorList>
    </citation>
    <scope>NUCLEOTIDE SEQUENCE [LARGE SCALE GENOMIC DNA]</scope>
    <source>
        <strain evidence="7 8">Ellin514</strain>
    </source>
</reference>
<comment type="caution">
    <text evidence="7">The sequence shown here is derived from an EMBL/GenBank/DDBJ whole genome shotgun (WGS) entry which is preliminary data.</text>
</comment>
<keyword evidence="8" id="KW-1185">Reference proteome</keyword>
<keyword evidence="3 6" id="KW-0812">Transmembrane</keyword>
<dbReference type="PANTHER" id="PTHR32196:SF19">
    <property type="entry name" value="GALACTOFURANOSE TRANSPORTER PERMEASE PROTEIN YTFT"/>
    <property type="match status" value="1"/>
</dbReference>
<dbReference type="PANTHER" id="PTHR32196">
    <property type="entry name" value="ABC TRANSPORTER PERMEASE PROTEIN YPHD-RELATED-RELATED"/>
    <property type="match status" value="1"/>
</dbReference>
<feature type="transmembrane region" description="Helical" evidence="6">
    <location>
        <begin position="142"/>
        <end position="163"/>
    </location>
</feature>
<dbReference type="InterPro" id="IPR001851">
    <property type="entry name" value="ABC_transp_permease"/>
</dbReference>
<dbReference type="Proteomes" id="UP000003688">
    <property type="component" value="Unassembled WGS sequence"/>
</dbReference>
<accession>B9XBB6</accession>
<dbReference type="CDD" id="cd06579">
    <property type="entry name" value="TM_PBP1_transp_AraH_like"/>
    <property type="match status" value="1"/>
</dbReference>
<name>B9XBB6_PEDPL</name>
<comment type="subcellular location">
    <subcellularLocation>
        <location evidence="1">Cell membrane</location>
        <topology evidence="1">Multi-pass membrane protein</topology>
    </subcellularLocation>
</comment>
<gene>
    <name evidence="7" type="ORF">Cflav_PD5436</name>
</gene>
<keyword evidence="4 6" id="KW-1133">Transmembrane helix</keyword>
<feature type="transmembrane region" description="Helical" evidence="6">
    <location>
        <begin position="68"/>
        <end position="100"/>
    </location>
</feature>
<dbReference type="GO" id="GO:0022857">
    <property type="term" value="F:transmembrane transporter activity"/>
    <property type="evidence" value="ECO:0007669"/>
    <property type="project" value="InterPro"/>
</dbReference>
<dbReference type="EC" id="3.6.3.17" evidence="7"/>
<organism evidence="7 8">
    <name type="scientific">Pedosphaera parvula (strain Ellin514)</name>
    <dbReference type="NCBI Taxonomy" id="320771"/>
    <lineage>
        <taxon>Bacteria</taxon>
        <taxon>Pseudomonadati</taxon>
        <taxon>Verrucomicrobiota</taxon>
        <taxon>Pedosphaerae</taxon>
        <taxon>Pedosphaerales</taxon>
        <taxon>Pedosphaeraceae</taxon>
        <taxon>Pedosphaera</taxon>
    </lineage>
</organism>
<dbReference type="AlphaFoldDB" id="B9XBB6"/>
<keyword evidence="7" id="KW-0378">Hydrolase</keyword>
<feature type="transmembrane region" description="Helical" evidence="6">
    <location>
        <begin position="106"/>
        <end position="130"/>
    </location>
</feature>
<dbReference type="Pfam" id="PF02653">
    <property type="entry name" value="BPD_transp_2"/>
    <property type="match status" value="1"/>
</dbReference>
<evidence type="ECO:0000313" key="8">
    <source>
        <dbReference type="Proteomes" id="UP000003688"/>
    </source>
</evidence>
<evidence type="ECO:0000256" key="1">
    <source>
        <dbReference type="ARBA" id="ARBA00004651"/>
    </source>
</evidence>
<dbReference type="STRING" id="320771.Cflav_PD5436"/>